<reference evidence="2" key="1">
    <citation type="submission" date="2023-06" db="EMBL/GenBank/DDBJ databases">
        <title>Genome-scale phylogeny and comparative genomics of the fungal order Sordariales.</title>
        <authorList>
            <consortium name="Lawrence Berkeley National Laboratory"/>
            <person name="Hensen N."/>
            <person name="Bonometti L."/>
            <person name="Westerberg I."/>
            <person name="Brannstrom I.O."/>
            <person name="Guillou S."/>
            <person name="Cros-Aarteil S."/>
            <person name="Calhoun S."/>
            <person name="Haridas S."/>
            <person name="Kuo A."/>
            <person name="Mondo S."/>
            <person name="Pangilinan J."/>
            <person name="Riley R."/>
            <person name="LaButti K."/>
            <person name="Andreopoulos B."/>
            <person name="Lipzen A."/>
            <person name="Chen C."/>
            <person name="Yanf M."/>
            <person name="Daum C."/>
            <person name="Ng V."/>
            <person name="Clum A."/>
            <person name="Steindorff A."/>
            <person name="Ohm R."/>
            <person name="Martin F."/>
            <person name="Silar P."/>
            <person name="Natvig D."/>
            <person name="Lalanne C."/>
            <person name="Gautier V."/>
            <person name="Ament-velasquez S.L."/>
            <person name="Kruys A."/>
            <person name="Hutchinson M.I."/>
            <person name="Powell A.J."/>
            <person name="Barry K."/>
            <person name="Miller A.N."/>
            <person name="Grigoriev I.V."/>
            <person name="Debuchy R."/>
            <person name="Gladieux P."/>
            <person name="Thoren M.H."/>
            <person name="Johannesson H."/>
        </authorList>
    </citation>
    <scope>NUCLEOTIDE SEQUENCE</scope>
    <source>
        <strain evidence="2">SMH3391-2</strain>
    </source>
</reference>
<comment type="caution">
    <text evidence="2">The sequence shown here is derived from an EMBL/GenBank/DDBJ whole genome shotgun (WGS) entry which is preliminary data.</text>
</comment>
<gene>
    <name evidence="2" type="ORF">B0T17DRAFT_516831</name>
</gene>
<dbReference type="AlphaFoldDB" id="A0AA39XKE3"/>
<accession>A0AA39XKE3</accession>
<evidence type="ECO:0000256" key="1">
    <source>
        <dbReference type="SAM" id="Phobius"/>
    </source>
</evidence>
<dbReference type="EMBL" id="JAULSR010000001">
    <property type="protein sequence ID" value="KAK0635626.1"/>
    <property type="molecule type" value="Genomic_DNA"/>
</dbReference>
<feature type="transmembrane region" description="Helical" evidence="1">
    <location>
        <begin position="107"/>
        <end position="129"/>
    </location>
</feature>
<feature type="transmembrane region" description="Helical" evidence="1">
    <location>
        <begin position="74"/>
        <end position="95"/>
    </location>
</feature>
<evidence type="ECO:0000313" key="3">
    <source>
        <dbReference type="Proteomes" id="UP001174934"/>
    </source>
</evidence>
<name>A0AA39XKE3_9PEZI</name>
<dbReference type="Proteomes" id="UP001174934">
    <property type="component" value="Unassembled WGS sequence"/>
</dbReference>
<feature type="transmembrane region" description="Helical" evidence="1">
    <location>
        <begin position="141"/>
        <end position="163"/>
    </location>
</feature>
<proteinExistence type="predicted"/>
<feature type="transmembrane region" description="Helical" evidence="1">
    <location>
        <begin position="12"/>
        <end position="32"/>
    </location>
</feature>
<keyword evidence="3" id="KW-1185">Reference proteome</keyword>
<keyword evidence="1" id="KW-1133">Transmembrane helix</keyword>
<evidence type="ECO:0000313" key="2">
    <source>
        <dbReference type="EMBL" id="KAK0635626.1"/>
    </source>
</evidence>
<organism evidence="2 3">
    <name type="scientific">Bombardia bombarda</name>
    <dbReference type="NCBI Taxonomy" id="252184"/>
    <lineage>
        <taxon>Eukaryota</taxon>
        <taxon>Fungi</taxon>
        <taxon>Dikarya</taxon>
        <taxon>Ascomycota</taxon>
        <taxon>Pezizomycotina</taxon>
        <taxon>Sordariomycetes</taxon>
        <taxon>Sordariomycetidae</taxon>
        <taxon>Sordariales</taxon>
        <taxon>Lasiosphaeriaceae</taxon>
        <taxon>Bombardia</taxon>
    </lineage>
</organism>
<keyword evidence="1" id="KW-0812">Transmembrane</keyword>
<protein>
    <submittedName>
        <fullName evidence="2">Uncharacterized protein</fullName>
    </submittedName>
</protein>
<keyword evidence="1" id="KW-0472">Membrane</keyword>
<sequence>MSMLHTLENIPRLHNILVSCFAWILLAGFVIVPGSFTSLRRLQADSIVDENGQDIPAGPVGGHNALRYTTTNTWVTVVGFLCMGVGALGALWLGLRWRKNYVWLINKLYLPLMLNALAGGISTLVNVYTQQYSAWRVQARVAFAVEAFVFLLSGILFAIYNFWLLEKVKADHANGRFPGSSSSATAGVKGKSRVKKFSFLARFDSLRRRPPVAPGSVV</sequence>